<protein>
    <submittedName>
        <fullName evidence="4">Nucleoside hydrolase</fullName>
    </submittedName>
</protein>
<dbReference type="GO" id="GO:0006152">
    <property type="term" value="P:purine nucleoside catabolic process"/>
    <property type="evidence" value="ECO:0007669"/>
    <property type="project" value="TreeGrafter"/>
</dbReference>
<dbReference type="InterPro" id="IPR023186">
    <property type="entry name" value="IUNH"/>
</dbReference>
<dbReference type="AlphaFoldDB" id="A0A921FNZ6"/>
<dbReference type="GO" id="GO:0005829">
    <property type="term" value="C:cytosol"/>
    <property type="evidence" value="ECO:0007669"/>
    <property type="project" value="TreeGrafter"/>
</dbReference>
<dbReference type="Gene3D" id="3.90.245.10">
    <property type="entry name" value="Ribonucleoside hydrolase-like"/>
    <property type="match status" value="1"/>
</dbReference>
<evidence type="ECO:0000313" key="5">
    <source>
        <dbReference type="Proteomes" id="UP000703315"/>
    </source>
</evidence>
<accession>A0A921FNZ6</accession>
<reference evidence="4" key="2">
    <citation type="submission" date="2021-09" db="EMBL/GenBank/DDBJ databases">
        <authorList>
            <person name="Gilroy R."/>
        </authorList>
    </citation>
    <scope>NUCLEOTIDE SEQUENCE</scope>
    <source>
        <strain evidence="4">ChiHjej13B12-14962</strain>
    </source>
</reference>
<evidence type="ECO:0000259" key="3">
    <source>
        <dbReference type="Pfam" id="PF01156"/>
    </source>
</evidence>
<dbReference type="EMBL" id="DYXC01000111">
    <property type="protein sequence ID" value="HJF15134.1"/>
    <property type="molecule type" value="Genomic_DNA"/>
</dbReference>
<dbReference type="Proteomes" id="UP000703315">
    <property type="component" value="Unassembled WGS sequence"/>
</dbReference>
<comment type="caution">
    <text evidence="4">The sequence shown here is derived from an EMBL/GenBank/DDBJ whole genome shotgun (WGS) entry which is preliminary data.</text>
</comment>
<dbReference type="InterPro" id="IPR001910">
    <property type="entry name" value="Inosine/uridine_hydrolase_dom"/>
</dbReference>
<dbReference type="Pfam" id="PF01156">
    <property type="entry name" value="IU_nuc_hydro"/>
    <property type="match status" value="1"/>
</dbReference>
<dbReference type="PANTHER" id="PTHR12304:SF4">
    <property type="entry name" value="URIDINE NUCLEOSIDASE"/>
    <property type="match status" value="1"/>
</dbReference>
<gene>
    <name evidence="4" type="ORF">K8V32_10085</name>
</gene>
<dbReference type="GO" id="GO:0008477">
    <property type="term" value="F:purine nucleosidase activity"/>
    <property type="evidence" value="ECO:0007669"/>
    <property type="project" value="TreeGrafter"/>
</dbReference>
<evidence type="ECO:0000256" key="1">
    <source>
        <dbReference type="ARBA" id="ARBA00022801"/>
    </source>
</evidence>
<dbReference type="InterPro" id="IPR036452">
    <property type="entry name" value="Ribo_hydro-like"/>
</dbReference>
<organism evidence="4 5">
    <name type="scientific">Enteractinococcus helveticum</name>
    <dbReference type="NCBI Taxonomy" id="1837282"/>
    <lineage>
        <taxon>Bacteria</taxon>
        <taxon>Bacillati</taxon>
        <taxon>Actinomycetota</taxon>
        <taxon>Actinomycetes</taxon>
        <taxon>Micrococcales</taxon>
        <taxon>Micrococcaceae</taxon>
    </lineage>
</organism>
<feature type="domain" description="Inosine/uridine-preferring nucleoside hydrolase" evidence="3">
    <location>
        <begin position="18"/>
        <end position="271"/>
    </location>
</feature>
<keyword evidence="1 4" id="KW-0378">Hydrolase</keyword>
<evidence type="ECO:0000313" key="4">
    <source>
        <dbReference type="EMBL" id="HJF15134.1"/>
    </source>
</evidence>
<sequence length="310" mass="33805">MSIPPPLTSTVNSLQTPVLLDTDIGSNVDDLLALLFVLGSQNLKLVGVTTVYGDTHLRARIAAATLSLAGRDDVPIGFGNAEPKSGRDVFWTGHEGEGFDLSRVENPQTTAAAVYADALRTHGSRLVVAAIGPLTNAVEALEDCKVKPRCVVAMAGQFEESWPDHNVFSDAVAAARFMELGIPMICIGIELCRQVPYAEPDLDAIKRARPGHPLTALIVEQSQTWWHHHGLEQSNPCDPLTLLAVSHPEVYEFQQAKIQIPAYGSQAGKTHWVPSDYGHQWFATGVQVQQARRLILDSVIRAMRPHQSEQ</sequence>
<evidence type="ECO:0000256" key="2">
    <source>
        <dbReference type="ARBA" id="ARBA00023295"/>
    </source>
</evidence>
<keyword evidence="2" id="KW-0326">Glycosidase</keyword>
<dbReference type="RefSeq" id="WP_303906686.1">
    <property type="nucleotide sequence ID" value="NZ_DYXC01000111.1"/>
</dbReference>
<proteinExistence type="predicted"/>
<name>A0A921FNZ6_9MICC</name>
<reference evidence="4" key="1">
    <citation type="journal article" date="2021" name="PeerJ">
        <title>Extensive microbial diversity within the chicken gut microbiome revealed by metagenomics and culture.</title>
        <authorList>
            <person name="Gilroy R."/>
            <person name="Ravi A."/>
            <person name="Getino M."/>
            <person name="Pursley I."/>
            <person name="Horton D.L."/>
            <person name="Alikhan N.F."/>
            <person name="Baker D."/>
            <person name="Gharbi K."/>
            <person name="Hall N."/>
            <person name="Watson M."/>
            <person name="Adriaenssens E.M."/>
            <person name="Foster-Nyarko E."/>
            <person name="Jarju S."/>
            <person name="Secka A."/>
            <person name="Antonio M."/>
            <person name="Oren A."/>
            <person name="Chaudhuri R.R."/>
            <person name="La Ragione R."/>
            <person name="Hildebrand F."/>
            <person name="Pallen M.J."/>
        </authorList>
    </citation>
    <scope>NUCLEOTIDE SEQUENCE</scope>
    <source>
        <strain evidence="4">ChiHjej13B12-14962</strain>
    </source>
</reference>
<dbReference type="PANTHER" id="PTHR12304">
    <property type="entry name" value="INOSINE-URIDINE PREFERRING NUCLEOSIDE HYDROLASE"/>
    <property type="match status" value="1"/>
</dbReference>
<dbReference type="SUPFAM" id="SSF53590">
    <property type="entry name" value="Nucleoside hydrolase"/>
    <property type="match status" value="1"/>
</dbReference>